<dbReference type="GO" id="GO:0051536">
    <property type="term" value="F:iron-sulfur cluster binding"/>
    <property type="evidence" value="ECO:0007669"/>
    <property type="project" value="UniProtKB-KW"/>
</dbReference>
<evidence type="ECO:0000256" key="2">
    <source>
        <dbReference type="ARBA" id="ARBA00023004"/>
    </source>
</evidence>
<dbReference type="Proteomes" id="UP000183085">
    <property type="component" value="Unassembled WGS sequence"/>
</dbReference>
<dbReference type="Pfam" id="PF17179">
    <property type="entry name" value="Fer4_22"/>
    <property type="match status" value="1"/>
</dbReference>
<comment type="caution">
    <text evidence="5">The sequence shown here is derived from an EMBL/GenBank/DDBJ whole genome shotgun (WGS) entry which is preliminary data.</text>
</comment>
<dbReference type="PANTHER" id="PTHR40447:SF1">
    <property type="entry name" value="ANAEROBIC SULFITE REDUCTASE SUBUNIT A"/>
    <property type="match status" value="1"/>
</dbReference>
<dbReference type="InterPro" id="IPR017896">
    <property type="entry name" value="4Fe4S_Fe-S-bd"/>
</dbReference>
<evidence type="ECO:0000313" key="6">
    <source>
        <dbReference type="Proteomes" id="UP000183085"/>
    </source>
</evidence>
<dbReference type="SUPFAM" id="SSF46548">
    <property type="entry name" value="alpha-helical ferredoxin"/>
    <property type="match status" value="1"/>
</dbReference>
<keyword evidence="3" id="KW-0411">Iron-sulfur</keyword>
<dbReference type="PROSITE" id="PS00198">
    <property type="entry name" value="4FE4S_FER_1"/>
    <property type="match status" value="2"/>
</dbReference>
<organism evidence="5 6">
    <name type="scientific">Candidatus Desantisbacteria bacterium CG2_30_40_21</name>
    <dbReference type="NCBI Taxonomy" id="1817895"/>
    <lineage>
        <taxon>Bacteria</taxon>
        <taxon>Candidatus Desantisiibacteriota</taxon>
    </lineage>
</organism>
<dbReference type="GO" id="GO:0046872">
    <property type="term" value="F:metal ion binding"/>
    <property type="evidence" value="ECO:0007669"/>
    <property type="project" value="UniProtKB-KW"/>
</dbReference>
<dbReference type="InterPro" id="IPR017900">
    <property type="entry name" value="4Fe4S_Fe_S_CS"/>
</dbReference>
<reference evidence="5 6" key="1">
    <citation type="journal article" date="2016" name="Environ. Microbiol.">
        <title>Genomic resolution of a cold subsurface aquifer community provides metabolic insights for novel microbes adapted to high CO concentrations.</title>
        <authorList>
            <person name="Probst A.J."/>
            <person name="Castelle C.J."/>
            <person name="Singh A."/>
            <person name="Brown C.T."/>
            <person name="Anantharaman K."/>
            <person name="Sharon I."/>
            <person name="Hug L.A."/>
            <person name="Burstein D."/>
            <person name="Emerson J.B."/>
            <person name="Thomas B.C."/>
            <person name="Banfield J.F."/>
        </authorList>
    </citation>
    <scope>NUCLEOTIDE SEQUENCE [LARGE SCALE GENOMIC DNA]</scope>
    <source>
        <strain evidence="5">CG2_30_40_21</strain>
    </source>
</reference>
<dbReference type="STRING" id="1817895.AUJ95_05120"/>
<feature type="domain" description="4Fe-4S ferredoxin-type" evidence="4">
    <location>
        <begin position="297"/>
        <end position="329"/>
    </location>
</feature>
<dbReference type="EMBL" id="MNYI01000136">
    <property type="protein sequence ID" value="OIP39792.1"/>
    <property type="molecule type" value="Genomic_DNA"/>
</dbReference>
<dbReference type="PANTHER" id="PTHR40447">
    <property type="entry name" value="ANAEROBIC SULFITE REDUCTASE SUBUNIT A"/>
    <property type="match status" value="1"/>
</dbReference>
<name>A0A1J5EAS3_9BACT</name>
<evidence type="ECO:0000313" key="5">
    <source>
        <dbReference type="EMBL" id="OIP39792.1"/>
    </source>
</evidence>
<protein>
    <recommendedName>
        <fullName evidence="4">4Fe-4S ferredoxin-type domain-containing protein</fullName>
    </recommendedName>
</protein>
<dbReference type="AlphaFoldDB" id="A0A1J5EAS3"/>
<sequence>MQYTINNLKVLIDELIKNYLVYSPKRVNKTTTLYGSIASFSEYDSEVLLTNTTAKGLIYSQSERLFDIKKRADAVGLIEEDMVKKTIIFGCRPCDARGFSLLDTLFDWDNYRDEYYFRKRDNTAVISISCGQPETTCFCTSFKDGGPDSTVGSDLLLTLIKDIYLVDVVTDKGKKIVEDYQSYFYQTTEDIAEKNENRMPEKINMGVIKQRLDDSFESPYWDTVHLPCLKCGVCTFVCPTCYCFDITEKEFDYTCGERNRTWDTCMSEIFTRMAGGANPRLDPKRRFRQRMMHKFKYHVDNFNEELCTGCGRCIKYCPAGVDVRKVLEEVK</sequence>
<feature type="domain" description="4Fe-4S ferredoxin-type" evidence="4">
    <location>
        <begin position="217"/>
        <end position="249"/>
    </location>
</feature>
<keyword evidence="2" id="KW-0408">Iron</keyword>
<evidence type="ECO:0000256" key="1">
    <source>
        <dbReference type="ARBA" id="ARBA00022723"/>
    </source>
</evidence>
<evidence type="ECO:0000256" key="3">
    <source>
        <dbReference type="ARBA" id="ARBA00023014"/>
    </source>
</evidence>
<keyword evidence="1" id="KW-0479">Metal-binding</keyword>
<dbReference type="PROSITE" id="PS51379">
    <property type="entry name" value="4FE4S_FER_2"/>
    <property type="match status" value="2"/>
</dbReference>
<accession>A0A1J5EAS3</accession>
<gene>
    <name evidence="5" type="ORF">AUJ95_05120</name>
</gene>
<evidence type="ECO:0000259" key="4">
    <source>
        <dbReference type="PROSITE" id="PS51379"/>
    </source>
</evidence>
<proteinExistence type="predicted"/>